<comment type="catalytic activity">
    <reaction evidence="1">
        <text>adenosine(2030) in 23S rRNA + S-adenosyl-L-methionine = N(6)-methyladenosine(2030) in 23S rRNA + S-adenosyl-L-homocysteine + H(+)</text>
        <dbReference type="Rhea" id="RHEA:43736"/>
        <dbReference type="Rhea" id="RHEA-COMP:10668"/>
        <dbReference type="Rhea" id="RHEA-COMP:10669"/>
        <dbReference type="ChEBI" id="CHEBI:15378"/>
        <dbReference type="ChEBI" id="CHEBI:57856"/>
        <dbReference type="ChEBI" id="CHEBI:59789"/>
        <dbReference type="ChEBI" id="CHEBI:74411"/>
        <dbReference type="ChEBI" id="CHEBI:74449"/>
        <dbReference type="EC" id="2.1.1.266"/>
    </reaction>
</comment>
<keyword evidence="1" id="KW-0489">Methyltransferase</keyword>
<dbReference type="PANTHER" id="PTHR37426:SF1">
    <property type="entry name" value="RIBOSOMAL RNA LARGE SUBUNIT METHYLTRANSFERASE J"/>
    <property type="match status" value="1"/>
</dbReference>
<feature type="binding site" evidence="1">
    <location>
        <position position="19"/>
    </location>
    <ligand>
        <name>S-adenosyl-L-methionine</name>
        <dbReference type="ChEBI" id="CHEBI:59789"/>
    </ligand>
</feature>
<keyword evidence="1" id="KW-0694">RNA-binding</keyword>
<feature type="binding site" evidence="1">
    <location>
        <position position="42"/>
    </location>
    <ligand>
        <name>S-adenosyl-L-methionine</name>
        <dbReference type="ChEBI" id="CHEBI:59789"/>
    </ligand>
</feature>
<comment type="function">
    <text evidence="1">Specifically methylates the adenine in position 2030 of 23S rRNA.</text>
</comment>
<feature type="active site" description="Proton acceptor" evidence="1">
    <location>
        <position position="161"/>
    </location>
</feature>
<dbReference type="GO" id="GO:0005829">
    <property type="term" value="C:cytosol"/>
    <property type="evidence" value="ECO:0007669"/>
    <property type="project" value="TreeGrafter"/>
</dbReference>
<keyword evidence="1" id="KW-0698">rRNA processing</keyword>
<evidence type="ECO:0000313" key="3">
    <source>
        <dbReference type="Proteomes" id="UP001249020"/>
    </source>
</evidence>
<feature type="binding site" evidence="1">
    <location>
        <begin position="140"/>
        <end position="141"/>
    </location>
    <ligand>
        <name>S-adenosyl-L-methionine</name>
        <dbReference type="ChEBI" id="CHEBI:59789"/>
    </ligand>
</feature>
<accession>A0AAW8QZN8</accession>
<dbReference type="GO" id="GO:0003723">
    <property type="term" value="F:RNA binding"/>
    <property type="evidence" value="ECO:0007669"/>
    <property type="project" value="UniProtKB-UniRule"/>
</dbReference>
<dbReference type="Pfam" id="PF04378">
    <property type="entry name" value="RsmJ"/>
    <property type="match status" value="1"/>
</dbReference>
<feature type="binding site" evidence="1">
    <location>
        <position position="116"/>
    </location>
    <ligand>
        <name>S-adenosyl-L-methionine</name>
        <dbReference type="ChEBI" id="CHEBI:59789"/>
    </ligand>
</feature>
<comment type="subunit">
    <text evidence="1">Monomer.</text>
</comment>
<evidence type="ECO:0000256" key="1">
    <source>
        <dbReference type="HAMAP-Rule" id="MF_00934"/>
    </source>
</evidence>
<dbReference type="Proteomes" id="UP001249020">
    <property type="component" value="Unassembled WGS sequence"/>
</dbReference>
<reference evidence="2 3" key="1">
    <citation type="submission" date="2023-09" db="EMBL/GenBank/DDBJ databases">
        <authorList>
            <person name="Rey-Velasco X."/>
        </authorList>
    </citation>
    <scope>NUCLEOTIDE SEQUENCE [LARGE SCALE GENOMIC DNA]</scope>
    <source>
        <strain evidence="2 3">W409</strain>
    </source>
</reference>
<feature type="site" description="Interaction with substrate rRNA" evidence="1">
    <location>
        <position position="4"/>
    </location>
</feature>
<dbReference type="RefSeq" id="WP_311360376.1">
    <property type="nucleotide sequence ID" value="NZ_JAVRIE010000001.1"/>
</dbReference>
<evidence type="ECO:0000313" key="2">
    <source>
        <dbReference type="EMBL" id="MDT0581594.1"/>
    </source>
</evidence>
<dbReference type="Gene3D" id="3.40.50.150">
    <property type="entry name" value="Vaccinia Virus protein VP39"/>
    <property type="match status" value="1"/>
</dbReference>
<dbReference type="PANTHER" id="PTHR37426">
    <property type="entry name" value="RIBOSOMAL RNA LARGE SUBUNIT METHYLTRANSFERASE J"/>
    <property type="match status" value="1"/>
</dbReference>
<dbReference type="HAMAP" id="MF_00934">
    <property type="entry name" value="23SrRNA_methyltr_J"/>
    <property type="match status" value="1"/>
</dbReference>
<dbReference type="InterPro" id="IPR029063">
    <property type="entry name" value="SAM-dependent_MTases_sf"/>
</dbReference>
<dbReference type="SUPFAM" id="SSF53335">
    <property type="entry name" value="S-adenosyl-L-methionine-dependent methyltransferases"/>
    <property type="match status" value="1"/>
</dbReference>
<keyword evidence="1" id="KW-0808">Transferase</keyword>
<organism evidence="2 3">
    <name type="scientific">Brumicola blandensis</name>
    <dbReference type="NCBI Taxonomy" id="3075611"/>
    <lineage>
        <taxon>Bacteria</taxon>
        <taxon>Pseudomonadati</taxon>
        <taxon>Pseudomonadota</taxon>
        <taxon>Gammaproteobacteria</taxon>
        <taxon>Alteromonadales</taxon>
        <taxon>Alteromonadaceae</taxon>
        <taxon>Brumicola</taxon>
    </lineage>
</organism>
<gene>
    <name evidence="1 2" type="primary">rlmJ</name>
    <name evidence="2" type="ORF">RM544_03515</name>
</gene>
<name>A0AAW8QZN8_9ALTE</name>
<dbReference type="GO" id="GO:0070475">
    <property type="term" value="P:rRNA base methylation"/>
    <property type="evidence" value="ECO:0007669"/>
    <property type="project" value="UniProtKB-UniRule"/>
</dbReference>
<comment type="caution">
    <text evidence="2">The sequence shown here is derived from an EMBL/GenBank/DDBJ whole genome shotgun (WGS) entry which is preliminary data.</text>
</comment>
<feature type="binding site" evidence="1">
    <location>
        <position position="98"/>
    </location>
    <ligand>
        <name>S-adenosyl-L-methionine</name>
        <dbReference type="ChEBI" id="CHEBI:59789"/>
    </ligand>
</feature>
<protein>
    <recommendedName>
        <fullName evidence="1">Ribosomal RNA large subunit methyltransferase J</fullName>
        <ecNumber evidence="1">2.1.1.266</ecNumber>
    </recommendedName>
    <alternativeName>
        <fullName evidence="1">23S rRNA (adenine(2030)-N6)-methyltransferase</fullName>
    </alternativeName>
    <alternativeName>
        <fullName evidence="1">23S rRNA m6A2030 methyltransferase</fullName>
    </alternativeName>
</protein>
<proteinExistence type="inferred from homology"/>
<dbReference type="InterPro" id="IPR007473">
    <property type="entry name" value="RlmJ"/>
</dbReference>
<dbReference type="EC" id="2.1.1.266" evidence="1"/>
<dbReference type="AlphaFoldDB" id="A0AAW8QZN8"/>
<feature type="binding site" evidence="1">
    <location>
        <position position="161"/>
    </location>
    <ligand>
        <name>S-adenosyl-L-methionine</name>
        <dbReference type="ChEBI" id="CHEBI:59789"/>
    </ligand>
</feature>
<sequence>MLSYQHVYHAGNHADVLKHITLMSMLKKLTVKSKPMFYLDTHAGSGVYHLNSEQALKNSEANTGIKNLNDSANHLEGLIADYLTVVAPYQQSSQYPGSPMIADELLRDHDTAFACELHPQAFNELQSNSKHSIIKAQNRNGFEALKAMLPPSPNRGMVLIDPPYENAEEYTQVLEQMKVAVKRWPIGSYAIWYPLLSPQRVDYKSGEIVANPKAKLSKLMLASLAELPVKSVLNVYFSPSSPSPNTGMYGSGMCILNPPWQLAEELEELIQQLCSCLSGDANEYCGVSWLKTEAQK</sequence>
<dbReference type="GO" id="GO:0036307">
    <property type="term" value="F:23S rRNA (adenine(2030)-N(6))-methyltransferase activity"/>
    <property type="evidence" value="ECO:0007669"/>
    <property type="project" value="UniProtKB-UniRule"/>
</dbReference>
<dbReference type="EMBL" id="JAVRIE010000001">
    <property type="protein sequence ID" value="MDT0581594.1"/>
    <property type="molecule type" value="Genomic_DNA"/>
</dbReference>
<comment type="similarity">
    <text evidence="1">Belongs to the RlmJ family.</text>
</comment>
<keyword evidence="1" id="KW-0949">S-adenosyl-L-methionine</keyword>
<keyword evidence="3" id="KW-1185">Reference proteome</keyword>